<reference evidence="10" key="1">
    <citation type="submission" date="2020-02" db="EMBL/GenBank/DDBJ databases">
        <authorList>
            <person name="Scholz U."/>
            <person name="Mascher M."/>
            <person name="Fiebig A."/>
        </authorList>
    </citation>
    <scope>NUCLEOTIDE SEQUENCE</scope>
</reference>
<evidence type="ECO:0000256" key="3">
    <source>
        <dbReference type="ARBA" id="ARBA00023125"/>
    </source>
</evidence>
<keyword evidence="5" id="KW-0539">Nucleus</keyword>
<protein>
    <recommendedName>
        <fullName evidence="7">Protein IRON-RELATED TRANSCRIPTION FACTOR 2</fullName>
    </recommendedName>
</protein>
<evidence type="ECO:0000313" key="11">
    <source>
        <dbReference type="Proteomes" id="UP000663760"/>
    </source>
</evidence>
<keyword evidence="4" id="KW-0804">Transcription</keyword>
<dbReference type="FunFam" id="4.10.280.10:FF:000074">
    <property type="entry name" value="Transcription factor ORG2"/>
    <property type="match status" value="1"/>
</dbReference>
<dbReference type="GO" id="GO:0000977">
    <property type="term" value="F:RNA polymerase II transcription regulatory region sequence-specific DNA binding"/>
    <property type="evidence" value="ECO:0007669"/>
    <property type="project" value="TreeGrafter"/>
</dbReference>
<evidence type="ECO:0000256" key="4">
    <source>
        <dbReference type="ARBA" id="ARBA00023163"/>
    </source>
</evidence>
<evidence type="ECO:0000256" key="6">
    <source>
        <dbReference type="ARBA" id="ARBA00056447"/>
    </source>
</evidence>
<feature type="region of interest" description="Disordered" evidence="8">
    <location>
        <begin position="48"/>
        <end position="70"/>
    </location>
</feature>
<dbReference type="GO" id="GO:0042594">
    <property type="term" value="P:response to starvation"/>
    <property type="evidence" value="ECO:0007669"/>
    <property type="project" value="UniProtKB-ARBA"/>
</dbReference>
<evidence type="ECO:0000256" key="7">
    <source>
        <dbReference type="ARBA" id="ARBA00074844"/>
    </source>
</evidence>
<proteinExistence type="inferred from homology"/>
<feature type="domain" description="BHLH" evidence="9">
    <location>
        <begin position="59"/>
        <end position="111"/>
    </location>
</feature>
<keyword evidence="11" id="KW-1185">Reference proteome</keyword>
<dbReference type="Gene3D" id="4.10.280.10">
    <property type="entry name" value="Helix-loop-helix DNA-binding domain"/>
    <property type="match status" value="1"/>
</dbReference>
<dbReference type="InterPro" id="IPR011598">
    <property type="entry name" value="bHLH_dom"/>
</dbReference>
<evidence type="ECO:0000313" key="10">
    <source>
        <dbReference type="EMBL" id="CAA7410884.1"/>
    </source>
</evidence>
<dbReference type="CDD" id="cd18914">
    <property type="entry name" value="bHLH_AtORG2_like"/>
    <property type="match status" value="1"/>
</dbReference>
<dbReference type="OrthoDB" id="6106870at2759"/>
<evidence type="ECO:0000259" key="9">
    <source>
        <dbReference type="PROSITE" id="PS50888"/>
    </source>
</evidence>
<evidence type="ECO:0000256" key="2">
    <source>
        <dbReference type="ARBA" id="ARBA00023015"/>
    </source>
</evidence>
<dbReference type="InterPro" id="IPR015660">
    <property type="entry name" value="MASH1/Ascl1a-like"/>
</dbReference>
<dbReference type="Pfam" id="PF00010">
    <property type="entry name" value="HLH"/>
    <property type="match status" value="1"/>
</dbReference>
<dbReference type="PROSITE" id="PS50888">
    <property type="entry name" value="BHLH"/>
    <property type="match status" value="1"/>
</dbReference>
<evidence type="ECO:0000256" key="8">
    <source>
        <dbReference type="SAM" id="MobiDB-lite"/>
    </source>
</evidence>
<comment type="similarity">
    <text evidence="1">Belongs to the bHLH protein family.</text>
</comment>
<dbReference type="AlphaFoldDB" id="A0A7I8LNM8"/>
<accession>A0A7I8LNM8</accession>
<dbReference type="GO" id="GO:0046983">
    <property type="term" value="F:protein dimerization activity"/>
    <property type="evidence" value="ECO:0007669"/>
    <property type="project" value="InterPro"/>
</dbReference>
<dbReference type="GO" id="GO:0000981">
    <property type="term" value="F:DNA-binding transcription factor activity, RNA polymerase II-specific"/>
    <property type="evidence" value="ECO:0007669"/>
    <property type="project" value="TreeGrafter"/>
</dbReference>
<dbReference type="PANTHER" id="PTHR13935:SF41">
    <property type="entry name" value="TRANSCRIPTION FACTOR ORG2-RELATED"/>
    <property type="match status" value="1"/>
</dbReference>
<comment type="function">
    <text evidence="6">Transcription activator that binds to the DNA motif 5'-CACGTGG-3' in the promoter of iron (Fe) deficiency-inducible genes as well as of genes involved in iron homeostasis, thus contributing to basal tolerance to iron deficiency, iron uptake from soil and iron transport, particularly during seed maturation and germination. Promotes the accumulation of mugineic acid family phytosiderophores (MAs). Required for ethylene-mediated signaling during iron deficiency responses. Improves growth and yield, especially in calcareous soil with low iron availability. Promotes iron concentration in shoots and grain.</text>
</comment>
<dbReference type="SMART" id="SM00353">
    <property type="entry name" value="HLH"/>
    <property type="match status" value="1"/>
</dbReference>
<sequence length="226" mass="24383">MGWPAEGSAAVCEVNPGETFVGGEGFGFYPSAVVVAATPRVAGTTIRSWPTSEESSTMKRKQSHNAYERDRRKKMNSLYSSLRTLLPESDQSKKLSIPNTVSKVLEYVPDLQRQVERLARKKEEILARMSSEKDGDPLRTRGGSAACVSPLVSVAELGGGEIAIQICASSRGKKGLVSSVLEYLEAEGLAIVNASFIAVNTSRGLLSLHCQVEPGKLRNSLPAFLR</sequence>
<dbReference type="PANTHER" id="PTHR13935">
    <property type="entry name" value="ACHAETE-SCUTE TRANSCRIPTION FACTOR-RELATED"/>
    <property type="match status" value="1"/>
</dbReference>
<gene>
    <name evidence="10" type="ORF">SI8410_18021562</name>
</gene>
<dbReference type="InterPro" id="IPR036638">
    <property type="entry name" value="HLH_DNA-bd_sf"/>
</dbReference>
<evidence type="ECO:0000256" key="5">
    <source>
        <dbReference type="ARBA" id="ARBA00023242"/>
    </source>
</evidence>
<dbReference type="SUPFAM" id="SSF47459">
    <property type="entry name" value="HLH, helix-loop-helix DNA-binding domain"/>
    <property type="match status" value="1"/>
</dbReference>
<name>A0A7I8LNM8_SPIIN</name>
<organism evidence="10 11">
    <name type="scientific">Spirodela intermedia</name>
    <name type="common">Intermediate duckweed</name>
    <dbReference type="NCBI Taxonomy" id="51605"/>
    <lineage>
        <taxon>Eukaryota</taxon>
        <taxon>Viridiplantae</taxon>
        <taxon>Streptophyta</taxon>
        <taxon>Embryophyta</taxon>
        <taxon>Tracheophyta</taxon>
        <taxon>Spermatophyta</taxon>
        <taxon>Magnoliopsida</taxon>
        <taxon>Liliopsida</taxon>
        <taxon>Araceae</taxon>
        <taxon>Lemnoideae</taxon>
        <taxon>Spirodela</taxon>
    </lineage>
</organism>
<dbReference type="EMBL" id="LR746281">
    <property type="protein sequence ID" value="CAA7410884.1"/>
    <property type="molecule type" value="Genomic_DNA"/>
</dbReference>
<keyword evidence="2" id="KW-0805">Transcription regulation</keyword>
<dbReference type="Proteomes" id="UP000663760">
    <property type="component" value="Chromosome 18"/>
</dbReference>
<evidence type="ECO:0000256" key="1">
    <source>
        <dbReference type="ARBA" id="ARBA00005510"/>
    </source>
</evidence>
<dbReference type="GO" id="GO:0090575">
    <property type="term" value="C:RNA polymerase II transcription regulator complex"/>
    <property type="evidence" value="ECO:0007669"/>
    <property type="project" value="TreeGrafter"/>
</dbReference>
<keyword evidence="3" id="KW-0238">DNA-binding</keyword>